<proteinExistence type="predicted"/>
<keyword evidence="6" id="KW-1185">Reference proteome</keyword>
<dbReference type="AlphaFoldDB" id="A0AA36G797"/>
<dbReference type="InterPro" id="IPR055460">
    <property type="entry name" value="IFT52_central"/>
</dbReference>
<dbReference type="GO" id="GO:0030992">
    <property type="term" value="C:intraciliary transport particle B"/>
    <property type="evidence" value="ECO:0007669"/>
    <property type="project" value="TreeGrafter"/>
</dbReference>
<dbReference type="Pfam" id="PF21178">
    <property type="entry name" value="Itf52_C"/>
    <property type="match status" value="1"/>
</dbReference>
<feature type="region of interest" description="Disordered" evidence="1">
    <location>
        <begin position="1"/>
        <end position="24"/>
    </location>
</feature>
<dbReference type="Proteomes" id="UP001177023">
    <property type="component" value="Unassembled WGS sequence"/>
</dbReference>
<sequence>MPPASDLAINSRLSSDPQKMETATRRTKILIDQSKRETFGIHSGYRGMTRRLKSQWIVDPNTDEISEGTLAECKVFILAGPRAKLNSQEMEALRGYLKDGGSLLILASEGGEVAADTNINYLLEEYGIMANNDSVIRTIFYKYFDPKEALISNGVLNREIAVASRKSISSDQSANSQTLSFVYPYGCTLNVNKLATAVLSTGSACFPTSRPVAAFHHVQDGKGRLAVCGSSHIFHDSYIDKEENAKIFEVFMEYLVNGLALNKIDSAEPEINDYNPIPDHIHLSEQPKVCLQEGEFDVQIGGDFLRLFDSTISSFDLSTWPAVINAYENLGMKCEQLTLITPNFEVPLPPLQPAVFPPNFKEPPNPQLELFDLDEMFSSQETRLAQLANKCEEEDLEYFIKEASDIVGISLPIDERTPKRILEHLIHQIFEYKKLNQDDENENYPVPQSLFDISAGQQDGDMEEEEHSFSDIDDYDDLQ</sequence>
<dbReference type="InterPro" id="IPR055458">
    <property type="entry name" value="IFT52_GIFT"/>
</dbReference>
<dbReference type="EMBL" id="CATQJA010002664">
    <property type="protein sequence ID" value="CAJ0581929.1"/>
    <property type="molecule type" value="Genomic_DNA"/>
</dbReference>
<evidence type="ECO:0000313" key="6">
    <source>
        <dbReference type="Proteomes" id="UP001177023"/>
    </source>
</evidence>
<feature type="domain" description="Intraflagellar transport protein 52 C-terminal" evidence="2">
    <location>
        <begin position="377"/>
        <end position="425"/>
    </location>
</feature>
<evidence type="ECO:0000259" key="2">
    <source>
        <dbReference type="Pfam" id="PF21178"/>
    </source>
</evidence>
<evidence type="ECO:0000313" key="5">
    <source>
        <dbReference type="EMBL" id="CAJ0581929.1"/>
    </source>
</evidence>
<feature type="region of interest" description="Disordered" evidence="1">
    <location>
        <begin position="441"/>
        <end position="479"/>
    </location>
</feature>
<feature type="domain" description="IFT52 central" evidence="3">
    <location>
        <begin position="283"/>
        <end position="366"/>
    </location>
</feature>
<dbReference type="Gene3D" id="6.10.250.2800">
    <property type="match status" value="1"/>
</dbReference>
<dbReference type="GO" id="GO:0060271">
    <property type="term" value="P:cilium assembly"/>
    <property type="evidence" value="ECO:0007669"/>
    <property type="project" value="TreeGrafter"/>
</dbReference>
<feature type="compositionally biased region" description="Acidic residues" evidence="1">
    <location>
        <begin position="460"/>
        <end position="479"/>
    </location>
</feature>
<accession>A0AA36G797</accession>
<protein>
    <recommendedName>
        <fullName evidence="7">ABC-type uncharacterized transport system domain-containing protein</fullName>
    </recommendedName>
</protein>
<dbReference type="Pfam" id="PF23352">
    <property type="entry name" value="IFT52_central"/>
    <property type="match status" value="1"/>
</dbReference>
<dbReference type="SUPFAM" id="SSF52317">
    <property type="entry name" value="Class I glutamine amidotransferase-like"/>
    <property type="match status" value="1"/>
</dbReference>
<dbReference type="GO" id="GO:0042073">
    <property type="term" value="P:intraciliary transport"/>
    <property type="evidence" value="ECO:0007669"/>
    <property type="project" value="TreeGrafter"/>
</dbReference>
<dbReference type="GO" id="GO:0005814">
    <property type="term" value="C:centriole"/>
    <property type="evidence" value="ECO:0007669"/>
    <property type="project" value="TreeGrafter"/>
</dbReference>
<dbReference type="InterPro" id="IPR039975">
    <property type="entry name" value="IFT52"/>
</dbReference>
<dbReference type="PANTHER" id="PTHR12969">
    <property type="entry name" value="NGD5/OSM-6/IFT52"/>
    <property type="match status" value="1"/>
</dbReference>
<feature type="non-terminal residue" evidence="5">
    <location>
        <position position="1"/>
    </location>
</feature>
<organism evidence="5 6">
    <name type="scientific">Mesorhabditis spiculigera</name>
    <dbReference type="NCBI Taxonomy" id="96644"/>
    <lineage>
        <taxon>Eukaryota</taxon>
        <taxon>Metazoa</taxon>
        <taxon>Ecdysozoa</taxon>
        <taxon>Nematoda</taxon>
        <taxon>Chromadorea</taxon>
        <taxon>Rhabditida</taxon>
        <taxon>Rhabditina</taxon>
        <taxon>Rhabditomorpha</taxon>
        <taxon>Rhabditoidea</taxon>
        <taxon>Rhabditidae</taxon>
        <taxon>Mesorhabditinae</taxon>
        <taxon>Mesorhabditis</taxon>
    </lineage>
</organism>
<dbReference type="Pfam" id="PF23355">
    <property type="entry name" value="IFT52_GIFT"/>
    <property type="match status" value="1"/>
</dbReference>
<dbReference type="GO" id="GO:0005929">
    <property type="term" value="C:cilium"/>
    <property type="evidence" value="ECO:0007669"/>
    <property type="project" value="TreeGrafter"/>
</dbReference>
<dbReference type="CDD" id="cd23683">
    <property type="entry name" value="IFT52_CTD"/>
    <property type="match status" value="1"/>
</dbReference>
<evidence type="ECO:0000256" key="1">
    <source>
        <dbReference type="SAM" id="MobiDB-lite"/>
    </source>
</evidence>
<evidence type="ECO:0000259" key="4">
    <source>
        <dbReference type="Pfam" id="PF23355"/>
    </source>
</evidence>
<evidence type="ECO:0008006" key="7">
    <source>
        <dbReference type="Google" id="ProtNLM"/>
    </source>
</evidence>
<dbReference type="InterPro" id="IPR048643">
    <property type="entry name" value="Itf52_C"/>
</dbReference>
<evidence type="ECO:0000259" key="3">
    <source>
        <dbReference type="Pfam" id="PF23352"/>
    </source>
</evidence>
<name>A0AA36G797_9BILA</name>
<dbReference type="InterPro" id="IPR029062">
    <property type="entry name" value="Class_I_gatase-like"/>
</dbReference>
<dbReference type="PANTHER" id="PTHR12969:SF7">
    <property type="entry name" value="INTRAFLAGELLAR TRANSPORT PROTEIN 52 HOMOLOG"/>
    <property type="match status" value="1"/>
</dbReference>
<reference evidence="5" key="1">
    <citation type="submission" date="2023-06" db="EMBL/GenBank/DDBJ databases">
        <authorList>
            <person name="Delattre M."/>
        </authorList>
    </citation>
    <scope>NUCLEOTIDE SEQUENCE</scope>
    <source>
        <strain evidence="5">AF72</strain>
    </source>
</reference>
<feature type="domain" description="IFT52 GIFT" evidence="4">
    <location>
        <begin position="29"/>
        <end position="266"/>
    </location>
</feature>
<comment type="caution">
    <text evidence="5">The sequence shown here is derived from an EMBL/GenBank/DDBJ whole genome shotgun (WGS) entry which is preliminary data.</text>
</comment>
<gene>
    <name evidence="5" type="ORF">MSPICULIGERA_LOCUS20078</name>
</gene>